<accession>A0A9P4XB79</accession>
<feature type="region of interest" description="Disordered" evidence="1">
    <location>
        <begin position="17"/>
        <end position="91"/>
    </location>
</feature>
<evidence type="ECO:0000256" key="1">
    <source>
        <dbReference type="SAM" id="MobiDB-lite"/>
    </source>
</evidence>
<gene>
    <name evidence="2" type="ORF">CFAM422_008477</name>
</gene>
<dbReference type="EMBL" id="QLNT01000015">
    <property type="protein sequence ID" value="KAF3067638.1"/>
    <property type="molecule type" value="Genomic_DNA"/>
</dbReference>
<dbReference type="Proteomes" id="UP000801864">
    <property type="component" value="Unassembled WGS sequence"/>
</dbReference>
<organism evidence="2 3">
    <name type="scientific">Trichoderma lentiforme</name>
    <dbReference type="NCBI Taxonomy" id="1567552"/>
    <lineage>
        <taxon>Eukaryota</taxon>
        <taxon>Fungi</taxon>
        <taxon>Dikarya</taxon>
        <taxon>Ascomycota</taxon>
        <taxon>Pezizomycotina</taxon>
        <taxon>Sordariomycetes</taxon>
        <taxon>Hypocreomycetidae</taxon>
        <taxon>Hypocreales</taxon>
        <taxon>Hypocreaceae</taxon>
        <taxon>Trichoderma</taxon>
    </lineage>
</organism>
<keyword evidence="3" id="KW-1185">Reference proteome</keyword>
<proteinExistence type="predicted"/>
<feature type="compositionally biased region" description="Basic and acidic residues" evidence="1">
    <location>
        <begin position="50"/>
        <end position="73"/>
    </location>
</feature>
<name>A0A9P4XB79_9HYPO</name>
<reference evidence="2 3" key="1">
    <citation type="submission" date="2018-06" db="EMBL/GenBank/DDBJ databases">
        <title>Genome analysis of cellulolytic fungus Trichoderma lentiforme CFAM-422.</title>
        <authorList>
            <person name="Steindorff A.S."/>
            <person name="Formighieri E.F."/>
            <person name="Midorikawa G.E.O."/>
            <person name="Tamietti M.S."/>
            <person name="Ramos E.Z."/>
            <person name="Silva A.S."/>
            <person name="Bon E.P.S."/>
            <person name="Mendes T.D."/>
            <person name="Damaso M.C.T."/>
            <person name="Favaro L.C.L."/>
        </authorList>
    </citation>
    <scope>NUCLEOTIDE SEQUENCE [LARGE SCALE GENOMIC DNA]</scope>
    <source>
        <strain evidence="2 3">CFAM-422</strain>
    </source>
</reference>
<evidence type="ECO:0000313" key="2">
    <source>
        <dbReference type="EMBL" id="KAF3067638.1"/>
    </source>
</evidence>
<evidence type="ECO:0000313" key="3">
    <source>
        <dbReference type="Proteomes" id="UP000801864"/>
    </source>
</evidence>
<comment type="caution">
    <text evidence="2">The sequence shown here is derived from an EMBL/GenBank/DDBJ whole genome shotgun (WGS) entry which is preliminary data.</text>
</comment>
<sequence>MRERQNAKAELCALKFRNVTRQNPRRQMSRQGGKAALDGSYASQAGRKRTGQERWPRRGEERRGDEEEAEARSRSCTTKVRPPVGEEGESG</sequence>
<dbReference type="AlphaFoldDB" id="A0A9P4XB79"/>
<protein>
    <submittedName>
        <fullName evidence="2">Uncharacterized protein</fullName>
    </submittedName>
</protein>